<keyword evidence="6 8" id="KW-0472">Membrane</keyword>
<dbReference type="PATRIC" id="fig|1150600.3.peg.1681"/>
<dbReference type="EMBL" id="AQPN01000063">
    <property type="protein sequence ID" value="EOR95219.1"/>
    <property type="molecule type" value="Genomic_DNA"/>
</dbReference>
<protein>
    <submittedName>
        <fullName evidence="10">Alternative cytochrome c oxidase polypeptide CoxO</fullName>
        <ecNumber evidence="10">1.9.3.1</ecNumber>
    </submittedName>
</protein>
<evidence type="ECO:0000313" key="11">
    <source>
        <dbReference type="Proteomes" id="UP000014174"/>
    </source>
</evidence>
<evidence type="ECO:0000256" key="7">
    <source>
        <dbReference type="RuleBase" id="RU003376"/>
    </source>
</evidence>
<dbReference type="GO" id="GO:0004129">
    <property type="term" value="F:cytochrome-c oxidase activity"/>
    <property type="evidence" value="ECO:0007669"/>
    <property type="project" value="InterPro"/>
</dbReference>
<dbReference type="InterPro" id="IPR035973">
    <property type="entry name" value="Cyt_c_oxidase_su3-like_sf"/>
</dbReference>
<dbReference type="PANTHER" id="PTHR11403:SF2">
    <property type="entry name" value="CYTOCHROME BO(3) UBIQUINOL OXIDASE SUBUNIT 3"/>
    <property type="match status" value="1"/>
</dbReference>
<evidence type="ECO:0000256" key="5">
    <source>
        <dbReference type="ARBA" id="ARBA00022989"/>
    </source>
</evidence>
<dbReference type="PANTHER" id="PTHR11403">
    <property type="entry name" value="CYTOCHROME C OXIDASE SUBUNIT III"/>
    <property type="match status" value="1"/>
</dbReference>
<gene>
    <name evidence="10" type="ORF">ADIARSV_1707</name>
</gene>
<dbReference type="InterPro" id="IPR024791">
    <property type="entry name" value="Cyt_c/ubiquinol_Oxase_su3"/>
</dbReference>
<dbReference type="GO" id="GO:0019646">
    <property type="term" value="P:aerobic electron transport chain"/>
    <property type="evidence" value="ECO:0007669"/>
    <property type="project" value="InterPro"/>
</dbReference>
<feature type="transmembrane region" description="Helical" evidence="8">
    <location>
        <begin position="56"/>
        <end position="79"/>
    </location>
</feature>
<organism evidence="10 11">
    <name type="scientific">Arcticibacter svalbardensis MN12-7</name>
    <dbReference type="NCBI Taxonomy" id="1150600"/>
    <lineage>
        <taxon>Bacteria</taxon>
        <taxon>Pseudomonadati</taxon>
        <taxon>Bacteroidota</taxon>
        <taxon>Sphingobacteriia</taxon>
        <taxon>Sphingobacteriales</taxon>
        <taxon>Sphingobacteriaceae</taxon>
        <taxon>Arcticibacter</taxon>
    </lineage>
</organism>
<proteinExistence type="inferred from homology"/>
<evidence type="ECO:0000256" key="4">
    <source>
        <dbReference type="ARBA" id="ARBA00022692"/>
    </source>
</evidence>
<dbReference type="InterPro" id="IPR013833">
    <property type="entry name" value="Cyt_c_oxidase_su3_a-hlx"/>
</dbReference>
<comment type="subcellular location">
    <subcellularLocation>
        <location evidence="1 7">Cell membrane</location>
        <topology evidence="1 7">Multi-pass membrane protein</topology>
    </subcellularLocation>
</comment>
<feature type="transmembrane region" description="Helical" evidence="8">
    <location>
        <begin position="21"/>
        <end position="44"/>
    </location>
</feature>
<dbReference type="Proteomes" id="UP000014174">
    <property type="component" value="Unassembled WGS sequence"/>
</dbReference>
<dbReference type="eggNOG" id="COG1845">
    <property type="taxonomic scope" value="Bacteria"/>
</dbReference>
<feature type="transmembrane region" description="Helical" evidence="8">
    <location>
        <begin position="131"/>
        <end position="155"/>
    </location>
</feature>
<keyword evidence="10" id="KW-0560">Oxidoreductase</keyword>
<dbReference type="Gene3D" id="1.20.120.80">
    <property type="entry name" value="Cytochrome c oxidase, subunit III, four-helix bundle"/>
    <property type="match status" value="1"/>
</dbReference>
<dbReference type="GO" id="GO:0016491">
    <property type="term" value="F:oxidoreductase activity"/>
    <property type="evidence" value="ECO:0007669"/>
    <property type="project" value="UniProtKB-KW"/>
</dbReference>
<comment type="similarity">
    <text evidence="2 7">Belongs to the cytochrome c oxidase subunit 3 family.</text>
</comment>
<dbReference type="InterPro" id="IPR000298">
    <property type="entry name" value="Cyt_c_oxidase-like_su3"/>
</dbReference>
<feature type="transmembrane region" description="Helical" evidence="8">
    <location>
        <begin position="175"/>
        <end position="193"/>
    </location>
</feature>
<evidence type="ECO:0000313" key="10">
    <source>
        <dbReference type="EMBL" id="EOR95219.1"/>
    </source>
</evidence>
<name>R9H1Z9_9SPHI</name>
<keyword evidence="4 7" id="KW-0812">Transmembrane</keyword>
<comment type="caution">
    <text evidence="10">The sequence shown here is derived from an EMBL/GenBank/DDBJ whole genome shotgun (WGS) entry which is preliminary data.</text>
</comment>
<dbReference type="Pfam" id="PF00510">
    <property type="entry name" value="COX3"/>
    <property type="match status" value="1"/>
</dbReference>
<reference evidence="10 11" key="1">
    <citation type="journal article" date="2013" name="Genome Announc.">
        <title>Draft Genome Sequence of Arcticibacter svalbardensis Strain MN12-7T, a Member of the Family Sphingobacteriaceae Isolated from an Arctic Soil Sample.</title>
        <authorList>
            <person name="Shivaji S."/>
            <person name="Ara S."/>
            <person name="Prasad S."/>
            <person name="Manasa B.P."/>
            <person name="Begum Z."/>
            <person name="Singh A."/>
            <person name="Kumar Pinnaka A."/>
        </authorList>
    </citation>
    <scope>NUCLEOTIDE SEQUENCE [LARGE SCALE GENOMIC DNA]</scope>
    <source>
        <strain evidence="10 11">MN12-7</strain>
    </source>
</reference>
<keyword evidence="5 8" id="KW-1133">Transmembrane helix</keyword>
<accession>R9H1Z9</accession>
<sequence length="195" mass="22340">MLSMAKVPLEQDIQSLKPKKFLMWLFIITSCMLFAALTSAYIVYTGGNPTRGIKVHLPIAFLYSSGLIIVSSLTMHYAFKAAKELQLAKQRLFLGLTILLGFAFFASQWIAWTVLFESGAPFVNSNASESFIYVFSAFHIVHIFAGIGMMAYTYIKQNKGIPHYKNMFNMELTSLFWHFLDILWIYLYVFLLLNQ</sequence>
<keyword evidence="11" id="KW-1185">Reference proteome</keyword>
<evidence type="ECO:0000256" key="6">
    <source>
        <dbReference type="ARBA" id="ARBA00023136"/>
    </source>
</evidence>
<dbReference type="PROSITE" id="PS51257">
    <property type="entry name" value="PROKAR_LIPOPROTEIN"/>
    <property type="match status" value="1"/>
</dbReference>
<evidence type="ECO:0000259" key="9">
    <source>
        <dbReference type="PROSITE" id="PS50253"/>
    </source>
</evidence>
<feature type="domain" description="Heme-copper oxidase subunit III family profile" evidence="9">
    <location>
        <begin position="1"/>
        <end position="195"/>
    </location>
</feature>
<dbReference type="SUPFAM" id="SSF81452">
    <property type="entry name" value="Cytochrome c oxidase subunit III-like"/>
    <property type="match status" value="1"/>
</dbReference>
<keyword evidence="3" id="KW-1003">Cell membrane</keyword>
<dbReference type="GO" id="GO:0005886">
    <property type="term" value="C:plasma membrane"/>
    <property type="evidence" value="ECO:0007669"/>
    <property type="project" value="UniProtKB-SubCell"/>
</dbReference>
<dbReference type="PROSITE" id="PS50253">
    <property type="entry name" value="COX3"/>
    <property type="match status" value="1"/>
</dbReference>
<evidence type="ECO:0000256" key="1">
    <source>
        <dbReference type="ARBA" id="ARBA00004651"/>
    </source>
</evidence>
<dbReference type="AlphaFoldDB" id="R9H1Z9"/>
<dbReference type="STRING" id="1150600.ADIARSV_1707"/>
<dbReference type="RefSeq" id="WP_016194943.1">
    <property type="nucleotide sequence ID" value="NZ_AQPN01000063.1"/>
</dbReference>
<dbReference type="EC" id="1.9.3.1" evidence="10"/>
<feature type="transmembrane region" description="Helical" evidence="8">
    <location>
        <begin position="91"/>
        <end position="111"/>
    </location>
</feature>
<evidence type="ECO:0000256" key="8">
    <source>
        <dbReference type="SAM" id="Phobius"/>
    </source>
</evidence>
<evidence type="ECO:0000256" key="2">
    <source>
        <dbReference type="ARBA" id="ARBA00010581"/>
    </source>
</evidence>
<evidence type="ECO:0000256" key="3">
    <source>
        <dbReference type="ARBA" id="ARBA00022475"/>
    </source>
</evidence>